<dbReference type="OMA" id="QANLEFC"/>
<accession>A0A152A590</accession>
<protein>
    <submittedName>
        <fullName evidence="14">Microtubule-associated protein EB1</fullName>
    </submittedName>
</protein>
<proteinExistence type="inferred from homology"/>
<feature type="coiled-coil region" evidence="10">
    <location>
        <begin position="268"/>
        <end position="302"/>
    </location>
</feature>
<feature type="compositionally biased region" description="Low complexity" evidence="11">
    <location>
        <begin position="208"/>
        <end position="250"/>
    </location>
</feature>
<evidence type="ECO:0000313" key="15">
    <source>
        <dbReference type="Proteomes" id="UP000076078"/>
    </source>
</evidence>
<dbReference type="InParanoid" id="A0A152A590"/>
<dbReference type="PROSITE" id="PS51230">
    <property type="entry name" value="EB1_C"/>
    <property type="match status" value="1"/>
</dbReference>
<dbReference type="OrthoDB" id="2119228at2759"/>
<evidence type="ECO:0000259" key="12">
    <source>
        <dbReference type="PROSITE" id="PS50021"/>
    </source>
</evidence>
<feature type="region of interest" description="Disordered" evidence="11">
    <location>
        <begin position="162"/>
        <end position="262"/>
    </location>
</feature>
<dbReference type="Proteomes" id="UP000076078">
    <property type="component" value="Unassembled WGS sequence"/>
</dbReference>
<dbReference type="InterPro" id="IPR036133">
    <property type="entry name" value="EB1_C_sf"/>
</dbReference>
<evidence type="ECO:0000256" key="7">
    <source>
        <dbReference type="ARBA" id="ARBA00023212"/>
    </source>
</evidence>
<dbReference type="STRING" id="361077.A0A152A590"/>
<dbReference type="Pfam" id="PF00307">
    <property type="entry name" value="CH"/>
    <property type="match status" value="1"/>
</dbReference>
<evidence type="ECO:0000256" key="6">
    <source>
        <dbReference type="ARBA" id="ARBA00022776"/>
    </source>
</evidence>
<dbReference type="PROSITE" id="PS50021">
    <property type="entry name" value="CH"/>
    <property type="match status" value="1"/>
</dbReference>
<dbReference type="InterPro" id="IPR027328">
    <property type="entry name" value="MAPRE"/>
</dbReference>
<keyword evidence="3" id="KW-0963">Cytoplasm</keyword>
<evidence type="ECO:0000256" key="4">
    <source>
        <dbReference type="ARBA" id="ARBA00022618"/>
    </source>
</evidence>
<dbReference type="GO" id="GO:0051301">
    <property type="term" value="P:cell division"/>
    <property type="evidence" value="ECO:0007669"/>
    <property type="project" value="UniProtKB-KW"/>
</dbReference>
<dbReference type="GO" id="GO:0008017">
    <property type="term" value="F:microtubule binding"/>
    <property type="evidence" value="ECO:0007669"/>
    <property type="project" value="InterPro"/>
</dbReference>
<name>A0A152A590_TIELA</name>
<reference evidence="14 15" key="1">
    <citation type="submission" date="2015-12" db="EMBL/GenBank/DDBJ databases">
        <title>Dictyostelia acquired genes for synthesis and detection of signals that induce cell-type specialization by lateral gene transfer from prokaryotes.</title>
        <authorList>
            <person name="Gloeckner G."/>
            <person name="Schaap P."/>
        </authorList>
    </citation>
    <scope>NUCLEOTIDE SEQUENCE [LARGE SCALE GENOMIC DNA]</scope>
    <source>
        <strain evidence="14 15">TK</strain>
    </source>
</reference>
<keyword evidence="5 9" id="KW-0493">Microtubule</keyword>
<dbReference type="AlphaFoldDB" id="A0A152A590"/>
<feature type="domain" description="Calponin-homology (CH)" evidence="12">
    <location>
        <begin position="2"/>
        <end position="104"/>
    </location>
</feature>
<dbReference type="GO" id="GO:0005874">
    <property type="term" value="C:microtubule"/>
    <property type="evidence" value="ECO:0007669"/>
    <property type="project" value="UniProtKB-KW"/>
</dbReference>
<dbReference type="FunFam" id="1.10.418.10:FF:000028">
    <property type="entry name" value="RP/EB family microtubule-associated protein"/>
    <property type="match status" value="1"/>
</dbReference>
<evidence type="ECO:0000256" key="9">
    <source>
        <dbReference type="PROSITE-ProRule" id="PRU00576"/>
    </source>
</evidence>
<dbReference type="FunCoup" id="A0A152A590">
    <property type="interactions" value="84"/>
</dbReference>
<keyword evidence="6" id="KW-0498">Mitosis</keyword>
<dbReference type="Pfam" id="PF03271">
    <property type="entry name" value="EB1"/>
    <property type="match status" value="1"/>
</dbReference>
<feature type="region of interest" description="Disordered" evidence="11">
    <location>
        <begin position="341"/>
        <end position="420"/>
    </location>
</feature>
<sequence length="420" mass="46465">MECGRNEIINWINDILQLSYTKIEQTCTGAAHCQLIDIIFPGKIALARVNYTAKYDYEYIKNFSYLQESFAKLGIEKPIEVSEMVKGKPQANLEFCQWMKKFFDQHYNPEVPYNALERRVQLKINADTDKALMAQLGIKAGGSSAPRPSISKPSAAATTAAVSKPVASTTKPTAAVTKPASTITKPTATTTKPAVSKPTASVSKPALATVGGAKKPATTTTTAKPTATTTSKPVATKPTTTSTTTTASTGISKPAKATSPTPELSAMNLALKKQIEDKDALINEMNNDIEKLKVTIQEIETDRNFYFDTLIEVETYCQNNEVEHNILQNILNIIYAKNNDGEGEANQTQPQEEGTEEHEEIQEEQVEEQQEEEQEEEQQEEEHEVNDLNEEDIIAQHTKEDEDILNDFNGDDSILEEEEI</sequence>
<comment type="subcellular location">
    <subcellularLocation>
        <location evidence="1">Cytoplasm</location>
        <location evidence="1">Cytoskeleton</location>
    </subcellularLocation>
</comment>
<keyword evidence="8" id="KW-0131">Cell cycle</keyword>
<dbReference type="PANTHER" id="PTHR10623">
    <property type="entry name" value="MICROTUBULE-ASSOCIATED PROTEIN RP/EB FAMILY MEMBER"/>
    <property type="match status" value="1"/>
</dbReference>
<evidence type="ECO:0000256" key="1">
    <source>
        <dbReference type="ARBA" id="ARBA00004245"/>
    </source>
</evidence>
<comment type="caution">
    <text evidence="14">The sequence shown here is derived from an EMBL/GenBank/DDBJ whole genome shotgun (WGS) entry which is preliminary data.</text>
</comment>
<keyword evidence="7" id="KW-0206">Cytoskeleton</keyword>
<evidence type="ECO:0000313" key="14">
    <source>
        <dbReference type="EMBL" id="KYR01247.1"/>
    </source>
</evidence>
<comment type="similarity">
    <text evidence="2">Belongs to the MAPRE family.</text>
</comment>
<dbReference type="Gene3D" id="1.20.5.1430">
    <property type="match status" value="1"/>
</dbReference>
<organism evidence="14 15">
    <name type="scientific">Tieghemostelium lacteum</name>
    <name type="common">Slime mold</name>
    <name type="synonym">Dictyostelium lacteum</name>
    <dbReference type="NCBI Taxonomy" id="361077"/>
    <lineage>
        <taxon>Eukaryota</taxon>
        <taxon>Amoebozoa</taxon>
        <taxon>Evosea</taxon>
        <taxon>Eumycetozoa</taxon>
        <taxon>Dictyostelia</taxon>
        <taxon>Dictyosteliales</taxon>
        <taxon>Raperosteliaceae</taxon>
        <taxon>Tieghemostelium</taxon>
    </lineage>
</organism>
<evidence type="ECO:0000259" key="13">
    <source>
        <dbReference type="PROSITE" id="PS51230"/>
    </source>
</evidence>
<dbReference type="EMBL" id="LODT01000011">
    <property type="protein sequence ID" value="KYR01247.1"/>
    <property type="molecule type" value="Genomic_DNA"/>
</dbReference>
<dbReference type="InterPro" id="IPR001715">
    <property type="entry name" value="CH_dom"/>
</dbReference>
<evidence type="ECO:0000256" key="11">
    <source>
        <dbReference type="SAM" id="MobiDB-lite"/>
    </source>
</evidence>
<evidence type="ECO:0000256" key="8">
    <source>
        <dbReference type="ARBA" id="ARBA00023306"/>
    </source>
</evidence>
<feature type="compositionally biased region" description="Low complexity" evidence="11">
    <location>
        <begin position="164"/>
        <end position="200"/>
    </location>
</feature>
<feature type="compositionally biased region" description="Acidic residues" evidence="11">
    <location>
        <begin position="353"/>
        <end position="393"/>
    </location>
</feature>
<dbReference type="InterPro" id="IPR036872">
    <property type="entry name" value="CH_dom_sf"/>
</dbReference>
<dbReference type="SUPFAM" id="SSF47576">
    <property type="entry name" value="Calponin-homology domain, CH-domain"/>
    <property type="match status" value="1"/>
</dbReference>
<evidence type="ECO:0000256" key="3">
    <source>
        <dbReference type="ARBA" id="ARBA00022490"/>
    </source>
</evidence>
<evidence type="ECO:0000256" key="10">
    <source>
        <dbReference type="SAM" id="Coils"/>
    </source>
</evidence>
<feature type="compositionally biased region" description="Acidic residues" evidence="11">
    <location>
        <begin position="401"/>
        <end position="420"/>
    </location>
</feature>
<keyword evidence="15" id="KW-1185">Reference proteome</keyword>
<feature type="domain" description="EB1 C-terminal" evidence="13">
    <location>
        <begin position="274"/>
        <end position="343"/>
    </location>
</feature>
<dbReference type="InterPro" id="IPR004953">
    <property type="entry name" value="EB1_C"/>
</dbReference>
<keyword evidence="10" id="KW-0175">Coiled coil</keyword>
<keyword evidence="4" id="KW-0132">Cell division</keyword>
<evidence type="ECO:0000256" key="5">
    <source>
        <dbReference type="ARBA" id="ARBA00022701"/>
    </source>
</evidence>
<gene>
    <name evidence="14" type="ORF">DLAC_02365</name>
</gene>
<dbReference type="Gene3D" id="1.10.418.10">
    <property type="entry name" value="Calponin-like domain"/>
    <property type="match status" value="1"/>
</dbReference>
<evidence type="ECO:0000256" key="2">
    <source>
        <dbReference type="ARBA" id="ARBA00010729"/>
    </source>
</evidence>
<dbReference type="SUPFAM" id="SSF140612">
    <property type="entry name" value="EB1 dimerisation domain-like"/>
    <property type="match status" value="1"/>
</dbReference>